<evidence type="ECO:0000313" key="3">
    <source>
        <dbReference type="EMBL" id="GKV15929.1"/>
    </source>
</evidence>
<dbReference type="AlphaFoldDB" id="A0AAV5JX15"/>
<feature type="domain" description="DUF1771" evidence="2">
    <location>
        <begin position="408"/>
        <end position="473"/>
    </location>
</feature>
<dbReference type="PANTHER" id="PTHR47872:SF1">
    <property type="entry name" value="NUCLEAR RNA EXPORT FACTOR SDE5-RELATED"/>
    <property type="match status" value="1"/>
</dbReference>
<dbReference type="InterPro" id="IPR036063">
    <property type="entry name" value="Smr_dom_sf"/>
</dbReference>
<name>A0AAV5JX15_9ROSI</name>
<reference evidence="3 4" key="1">
    <citation type="journal article" date="2021" name="Commun. Biol.">
        <title>The genome of Shorea leprosula (Dipterocarpaceae) highlights the ecological relevance of drought in aseasonal tropical rainforests.</title>
        <authorList>
            <person name="Ng K.K.S."/>
            <person name="Kobayashi M.J."/>
            <person name="Fawcett J.A."/>
            <person name="Hatakeyama M."/>
            <person name="Paape T."/>
            <person name="Ng C.H."/>
            <person name="Ang C.C."/>
            <person name="Tnah L.H."/>
            <person name="Lee C.T."/>
            <person name="Nishiyama T."/>
            <person name="Sese J."/>
            <person name="O'Brien M.J."/>
            <person name="Copetti D."/>
            <person name="Mohd Noor M.I."/>
            <person name="Ong R.C."/>
            <person name="Putra M."/>
            <person name="Sireger I.Z."/>
            <person name="Indrioko S."/>
            <person name="Kosugi Y."/>
            <person name="Izuno A."/>
            <person name="Isagi Y."/>
            <person name="Lee S.L."/>
            <person name="Shimizu K.K."/>
        </authorList>
    </citation>
    <scope>NUCLEOTIDE SEQUENCE [LARGE SCALE GENOMIC DNA]</scope>
    <source>
        <strain evidence="3">214</strain>
    </source>
</reference>
<sequence>MATDHEIEMQNLRQLLQVFGSRFSLKEIASAYCKSEGNIDMASDILCSTVGSSFSTIAGTSEDKMAGASSSTMSLEFSSGLENSSAVSSELSSDHVLGNSCYAEGNTTPRALKSKKCYASVGNVSTMIGKDYVRTRPLTKVSSETTKPMKLDSKEFPVLEIRKEEASSTMTTVNVTPYLDIEEFLLNMLEGGFQLDKSVIQEVLGSSGYDVQKSVDKLVDLSASSLEKYDDVVGISADQFSNSLELKGSISMVMACCSSQIRSTVLVVFLFFSQVWTLTANELCFSFTFFLSKFISSSWRNVLWRDPVQNKDNNYAQILLKGIEEASSIAKQPVAPPKIDNLQKEVLDALFTFPKRSEEESRKISVVDRSMAFNNLVMKRPGDTTKSRTAAANNQKSSVDEDEDDENSFDVLRQAVKEYWNTMREYYKAAADAFAKGDKAQAERLLEKGRFFNKKAREADEKSAEKIIEDRSRDDETMSLDLHNLDAREALRVLRVHLTSISGIPTITYLRLIVGTDDKDPKFRGRKRLV</sequence>
<evidence type="ECO:0000259" key="2">
    <source>
        <dbReference type="SMART" id="SM01162"/>
    </source>
</evidence>
<dbReference type="EMBL" id="BPVZ01000044">
    <property type="protein sequence ID" value="GKV15929.1"/>
    <property type="molecule type" value="Genomic_DNA"/>
</dbReference>
<dbReference type="InterPro" id="IPR013899">
    <property type="entry name" value="DUF1771"/>
</dbReference>
<dbReference type="SMART" id="SM01162">
    <property type="entry name" value="DUF1771"/>
    <property type="match status" value="1"/>
</dbReference>
<organism evidence="3 4">
    <name type="scientific">Rubroshorea leprosula</name>
    <dbReference type="NCBI Taxonomy" id="152421"/>
    <lineage>
        <taxon>Eukaryota</taxon>
        <taxon>Viridiplantae</taxon>
        <taxon>Streptophyta</taxon>
        <taxon>Embryophyta</taxon>
        <taxon>Tracheophyta</taxon>
        <taxon>Spermatophyta</taxon>
        <taxon>Magnoliopsida</taxon>
        <taxon>eudicotyledons</taxon>
        <taxon>Gunneridae</taxon>
        <taxon>Pentapetalae</taxon>
        <taxon>rosids</taxon>
        <taxon>malvids</taxon>
        <taxon>Malvales</taxon>
        <taxon>Dipterocarpaceae</taxon>
        <taxon>Rubroshorea</taxon>
    </lineage>
</organism>
<accession>A0AAV5JX15</accession>
<dbReference type="Pfam" id="PF08590">
    <property type="entry name" value="DUF1771"/>
    <property type="match status" value="1"/>
</dbReference>
<protein>
    <recommendedName>
        <fullName evidence="2">DUF1771 domain-containing protein</fullName>
    </recommendedName>
</protein>
<evidence type="ECO:0000256" key="1">
    <source>
        <dbReference type="SAM" id="MobiDB-lite"/>
    </source>
</evidence>
<comment type="caution">
    <text evidence="3">The sequence shown here is derived from an EMBL/GenBank/DDBJ whole genome shotgun (WGS) entry which is preliminary data.</text>
</comment>
<feature type="compositionally biased region" description="Polar residues" evidence="1">
    <location>
        <begin position="387"/>
        <end position="397"/>
    </location>
</feature>
<gene>
    <name evidence="3" type="ORF">SLEP1_g26655</name>
</gene>
<dbReference type="Gene3D" id="3.30.1370.110">
    <property type="match status" value="1"/>
</dbReference>
<dbReference type="PANTHER" id="PTHR47872">
    <property type="entry name" value="NUCLEAR RNA EXPORT FACTOR SDE5-RELATED"/>
    <property type="match status" value="1"/>
</dbReference>
<dbReference type="Proteomes" id="UP001054252">
    <property type="component" value="Unassembled WGS sequence"/>
</dbReference>
<evidence type="ECO:0000313" key="4">
    <source>
        <dbReference type="Proteomes" id="UP001054252"/>
    </source>
</evidence>
<feature type="region of interest" description="Disordered" evidence="1">
    <location>
        <begin position="379"/>
        <end position="406"/>
    </location>
</feature>
<keyword evidence="4" id="KW-1185">Reference proteome</keyword>
<proteinExistence type="predicted"/>